<organism evidence="1 2">
    <name type="scientific">Smallanthus sonchifolius</name>
    <dbReference type="NCBI Taxonomy" id="185202"/>
    <lineage>
        <taxon>Eukaryota</taxon>
        <taxon>Viridiplantae</taxon>
        <taxon>Streptophyta</taxon>
        <taxon>Embryophyta</taxon>
        <taxon>Tracheophyta</taxon>
        <taxon>Spermatophyta</taxon>
        <taxon>Magnoliopsida</taxon>
        <taxon>eudicotyledons</taxon>
        <taxon>Gunneridae</taxon>
        <taxon>Pentapetalae</taxon>
        <taxon>asterids</taxon>
        <taxon>campanulids</taxon>
        <taxon>Asterales</taxon>
        <taxon>Asteraceae</taxon>
        <taxon>Asteroideae</taxon>
        <taxon>Heliantheae alliance</taxon>
        <taxon>Millerieae</taxon>
        <taxon>Smallanthus</taxon>
    </lineage>
</organism>
<dbReference type="EMBL" id="CM042025">
    <property type="protein sequence ID" value="KAI3806180.1"/>
    <property type="molecule type" value="Genomic_DNA"/>
</dbReference>
<sequence length="151" mass="16670">MACKSDSRIKTPCKEEEEEIGVLWILWRRGGGGGLFERPKPDPFGSEQTGQAATQALMVYNWGLGPSASEEVRLMESSLEEERSKSNSDKGGRENSGRGGGGGVLRLDCDDSKSSVEILRWDRGDETKPLQFWLGSDLWGESFKIGNKTRV</sequence>
<accession>A0ACB9IFM1</accession>
<evidence type="ECO:0000313" key="1">
    <source>
        <dbReference type="EMBL" id="KAI3806180.1"/>
    </source>
</evidence>
<keyword evidence="2" id="KW-1185">Reference proteome</keyword>
<reference evidence="2" key="1">
    <citation type="journal article" date="2022" name="Mol. Ecol. Resour.">
        <title>The genomes of chicory, endive, great burdock and yacon provide insights into Asteraceae palaeo-polyploidization history and plant inulin production.</title>
        <authorList>
            <person name="Fan W."/>
            <person name="Wang S."/>
            <person name="Wang H."/>
            <person name="Wang A."/>
            <person name="Jiang F."/>
            <person name="Liu H."/>
            <person name="Zhao H."/>
            <person name="Xu D."/>
            <person name="Zhang Y."/>
        </authorList>
    </citation>
    <scope>NUCLEOTIDE SEQUENCE [LARGE SCALE GENOMIC DNA]</scope>
    <source>
        <strain evidence="2">cv. Yunnan</strain>
    </source>
</reference>
<comment type="caution">
    <text evidence="1">The sequence shown here is derived from an EMBL/GenBank/DDBJ whole genome shotgun (WGS) entry which is preliminary data.</text>
</comment>
<evidence type="ECO:0000313" key="2">
    <source>
        <dbReference type="Proteomes" id="UP001056120"/>
    </source>
</evidence>
<gene>
    <name evidence="1" type="ORF">L1987_22076</name>
</gene>
<dbReference type="Proteomes" id="UP001056120">
    <property type="component" value="Linkage Group LG08"/>
</dbReference>
<name>A0ACB9IFM1_9ASTR</name>
<proteinExistence type="predicted"/>
<protein>
    <submittedName>
        <fullName evidence="1">Uncharacterized protein</fullName>
    </submittedName>
</protein>
<reference evidence="1 2" key="2">
    <citation type="journal article" date="2022" name="Mol. Ecol. Resour.">
        <title>The genomes of chicory, endive, great burdock and yacon provide insights into Asteraceae paleo-polyploidization history and plant inulin production.</title>
        <authorList>
            <person name="Fan W."/>
            <person name="Wang S."/>
            <person name="Wang H."/>
            <person name="Wang A."/>
            <person name="Jiang F."/>
            <person name="Liu H."/>
            <person name="Zhao H."/>
            <person name="Xu D."/>
            <person name="Zhang Y."/>
        </authorList>
    </citation>
    <scope>NUCLEOTIDE SEQUENCE [LARGE SCALE GENOMIC DNA]</scope>
    <source>
        <strain evidence="2">cv. Yunnan</strain>
        <tissue evidence="1">Leaves</tissue>
    </source>
</reference>